<dbReference type="InterPro" id="IPR029045">
    <property type="entry name" value="ClpP/crotonase-like_dom_sf"/>
</dbReference>
<dbReference type="GO" id="GO:0008236">
    <property type="term" value="F:serine-type peptidase activity"/>
    <property type="evidence" value="ECO:0007669"/>
    <property type="project" value="InterPro"/>
</dbReference>
<dbReference type="GO" id="GO:0006508">
    <property type="term" value="P:proteolysis"/>
    <property type="evidence" value="ECO:0007669"/>
    <property type="project" value="InterPro"/>
</dbReference>
<dbReference type="SUPFAM" id="SSF52096">
    <property type="entry name" value="ClpP/crotonase"/>
    <property type="match status" value="1"/>
</dbReference>
<protein>
    <recommendedName>
        <fullName evidence="1">Tail specific protease domain-containing protein</fullName>
    </recommendedName>
</protein>
<dbReference type="SMART" id="SM00245">
    <property type="entry name" value="TSPc"/>
    <property type="match status" value="1"/>
</dbReference>
<evidence type="ECO:0000313" key="2">
    <source>
        <dbReference type="EMBL" id="MBB3120647.1"/>
    </source>
</evidence>
<dbReference type="PANTHER" id="PTHR11261:SF3">
    <property type="entry name" value="RETINOL-BINDING PROTEIN 3"/>
    <property type="match status" value="1"/>
</dbReference>
<reference evidence="2 3" key="1">
    <citation type="submission" date="2020-08" db="EMBL/GenBank/DDBJ databases">
        <title>Genomic Encyclopedia of Type Strains, Phase III (KMG-III): the genomes of soil and plant-associated and newly described type strains.</title>
        <authorList>
            <person name="Whitman W."/>
        </authorList>
    </citation>
    <scope>NUCLEOTIDE SEQUENCE [LARGE SCALE GENOMIC DNA]</scope>
    <source>
        <strain evidence="2 3">CECT 8897</strain>
    </source>
</reference>
<comment type="caution">
    <text evidence="2">The sequence shown here is derived from an EMBL/GenBank/DDBJ whole genome shotgun (WGS) entry which is preliminary data.</text>
</comment>
<dbReference type="Gene3D" id="3.30.750.44">
    <property type="match status" value="1"/>
</dbReference>
<dbReference type="InterPro" id="IPR005151">
    <property type="entry name" value="Tail-specific_protease"/>
</dbReference>
<accession>A0A7W5BCJ4</accession>
<dbReference type="PANTHER" id="PTHR11261">
    <property type="entry name" value="INTERPHOTORECEPTOR RETINOID-BINDING PROTEIN"/>
    <property type="match status" value="1"/>
</dbReference>
<organism evidence="2 3">
    <name type="scientific">Pseudoduganella violacea</name>
    <dbReference type="NCBI Taxonomy" id="1715466"/>
    <lineage>
        <taxon>Bacteria</taxon>
        <taxon>Pseudomonadati</taxon>
        <taxon>Pseudomonadota</taxon>
        <taxon>Betaproteobacteria</taxon>
        <taxon>Burkholderiales</taxon>
        <taxon>Oxalobacteraceae</taxon>
        <taxon>Telluria group</taxon>
        <taxon>Pseudoduganella</taxon>
    </lineage>
</organism>
<dbReference type="Pfam" id="PF11918">
    <property type="entry name" value="Peptidase_S41_N"/>
    <property type="match status" value="1"/>
</dbReference>
<dbReference type="EMBL" id="JACHXD010000010">
    <property type="protein sequence ID" value="MBB3120647.1"/>
    <property type="molecule type" value="Genomic_DNA"/>
</dbReference>
<evidence type="ECO:0000259" key="1">
    <source>
        <dbReference type="SMART" id="SM00245"/>
    </source>
</evidence>
<name>A0A7W5BCJ4_9BURK</name>
<keyword evidence="3" id="KW-1185">Reference proteome</keyword>
<dbReference type="Gene3D" id="3.90.226.10">
    <property type="entry name" value="2-enoyl-CoA Hydratase, Chain A, domain 1"/>
    <property type="match status" value="1"/>
</dbReference>
<dbReference type="CDD" id="cd07563">
    <property type="entry name" value="Peptidase_S41_IRBP"/>
    <property type="match status" value="1"/>
</dbReference>
<proteinExistence type="predicted"/>
<dbReference type="RefSeq" id="WP_183442410.1">
    <property type="nucleotide sequence ID" value="NZ_JACHXD010000010.1"/>
</dbReference>
<dbReference type="AlphaFoldDB" id="A0A7W5BCJ4"/>
<evidence type="ECO:0000313" key="3">
    <source>
        <dbReference type="Proteomes" id="UP000541535"/>
    </source>
</evidence>
<dbReference type="Pfam" id="PF03572">
    <property type="entry name" value="Peptidase_S41"/>
    <property type="match status" value="1"/>
</dbReference>
<sequence>MTEFISEKPGYYTENPQKKQAGIAMIDGTAAMPRNHSIITQTTIEETKEGSMPRMLITLLLAAAAHASAHEAPSPSAALDAAARQAIVKELAQSVEDNYVFPQVAKKVAAHLRARHAKNAYASADTAAALADFLTADLRSVGQDLHFSVRFDPEFKAVPEDVAPSAEELDQQRRQAERVAGGVFRVERLPGNVGYLELRGFEPASFSAASISAAMTLLKNTEAIILDLRKNGGGEGETVAYLMSHFFAEGDQRHLNDMVFRKAHRNKQHWTSTAVAVHYTRPVYVLTSKQTFSAAEECAYNFQTQKRATLVGEVTGGGANPGDSFPIGAGLVAFISTGQSINPVTQKNWEGVGVKPDVATPADRAFDVANARILREIVIPKTGDDRARAQLTAQAERLEKGAAAPN</sequence>
<gene>
    <name evidence="2" type="ORF">FHS03_003714</name>
</gene>
<feature type="domain" description="Tail specific protease" evidence="1">
    <location>
        <begin position="164"/>
        <end position="361"/>
    </location>
</feature>
<dbReference type="Proteomes" id="UP000541535">
    <property type="component" value="Unassembled WGS sequence"/>
</dbReference>